<evidence type="ECO:0000256" key="1">
    <source>
        <dbReference type="SAM" id="MobiDB-lite"/>
    </source>
</evidence>
<feature type="region of interest" description="Disordered" evidence="1">
    <location>
        <begin position="1"/>
        <end position="20"/>
    </location>
</feature>
<dbReference type="AlphaFoldDB" id="A0AAP8E1P2"/>
<sequence length="397" mass="45558">MVRYQKPETRSPRSHEERQKITNEAHNKNIVEVAQSLGMVLERIGKDYQWKDHDSFKIDTRKNYFYWNSRGVGGDPIKLVELMMECSFKEAINFMTGHEFKTFDKSLVPKREFSYKLKDATNPTSMKDYLKKQRQLSDETINFFIAQGVLAQANYKDIGSDNYEPMVVFKHFDSNNKMQGMALQGTKDNYDLYPDKGKMKRTFGDGLYGCVVKVGNPPIIEEKRTNPNDNILGEQNPLKIIVFEAPIDMMSYYELYHDKIGDAYLLAMNGLKKGAVSTLLSEKLTVKITEERKVEFLDFIQNSTQGTNAAKIILAVDNDEAGRNFIDEFGITKIQVVAHLPKLAEGKTKSDWNEVLQSIKKPIKNTFEERLMKAVEKRSDFATRLSQAVSAEKGLHR</sequence>
<dbReference type="GO" id="GO:0003677">
    <property type="term" value="F:DNA binding"/>
    <property type="evidence" value="ECO:0007669"/>
    <property type="project" value="InterPro"/>
</dbReference>
<gene>
    <name evidence="2" type="ORF">BW154_06935</name>
</gene>
<protein>
    <submittedName>
        <fullName evidence="2">Zinc peptidase</fullName>
    </submittedName>
</protein>
<dbReference type="Gene3D" id="3.90.580.10">
    <property type="entry name" value="Zinc finger, CHC2-type domain"/>
    <property type="match status" value="1"/>
</dbReference>
<dbReference type="SUPFAM" id="SSF57783">
    <property type="entry name" value="Zinc beta-ribbon"/>
    <property type="match status" value="1"/>
</dbReference>
<dbReference type="EMBL" id="MTJS01000002">
    <property type="protein sequence ID" value="PFG89203.1"/>
    <property type="molecule type" value="Genomic_DNA"/>
</dbReference>
<organism evidence="2 3">
    <name type="scientific">Lactococcus lactis</name>
    <dbReference type="NCBI Taxonomy" id="1358"/>
    <lineage>
        <taxon>Bacteria</taxon>
        <taxon>Bacillati</taxon>
        <taxon>Bacillota</taxon>
        <taxon>Bacilli</taxon>
        <taxon>Lactobacillales</taxon>
        <taxon>Streptococcaceae</taxon>
        <taxon>Lactococcus</taxon>
    </lineage>
</organism>
<dbReference type="GO" id="GO:0008270">
    <property type="term" value="F:zinc ion binding"/>
    <property type="evidence" value="ECO:0007669"/>
    <property type="project" value="InterPro"/>
</dbReference>
<evidence type="ECO:0000313" key="2">
    <source>
        <dbReference type="EMBL" id="PFG89203.1"/>
    </source>
</evidence>
<dbReference type="Pfam" id="PF13155">
    <property type="entry name" value="Toprim_2"/>
    <property type="match status" value="1"/>
</dbReference>
<proteinExistence type="predicted"/>
<evidence type="ECO:0000313" key="3">
    <source>
        <dbReference type="Proteomes" id="UP000225275"/>
    </source>
</evidence>
<dbReference type="Proteomes" id="UP000225275">
    <property type="component" value="Unassembled WGS sequence"/>
</dbReference>
<dbReference type="Gene3D" id="3.40.1360.10">
    <property type="match status" value="1"/>
</dbReference>
<dbReference type="GO" id="GO:0006260">
    <property type="term" value="P:DNA replication"/>
    <property type="evidence" value="ECO:0007669"/>
    <property type="project" value="InterPro"/>
</dbReference>
<dbReference type="RefSeq" id="WP_098393811.1">
    <property type="nucleotide sequence ID" value="NZ_JAOWLS010000001.1"/>
</dbReference>
<name>A0AAP8E1P2_9LACT</name>
<accession>A0AAP8E1P2</accession>
<dbReference type="InterPro" id="IPR036977">
    <property type="entry name" value="DNA_primase_Znf_CHC2"/>
</dbReference>
<comment type="caution">
    <text evidence="2">The sequence shown here is derived from an EMBL/GenBank/DDBJ whole genome shotgun (WGS) entry which is preliminary data.</text>
</comment>
<reference evidence="2" key="1">
    <citation type="submission" date="2017-01" db="EMBL/GenBank/DDBJ databases">
        <authorList>
            <person name="Lo R."/>
        </authorList>
    </citation>
    <scope>NUCLEOTIDE SEQUENCE</scope>
    <source>
        <strain evidence="2">537</strain>
    </source>
</reference>
<reference evidence="2" key="2">
    <citation type="journal article" date="2018" name="Food Control">
        <title>Characterization of Lactococcus lactis isolates from herbs, fruits and vegetables for use as biopreservatives against Listeria monocytogenes in cheese.</title>
        <authorList>
            <person name="Ho V."/>
            <person name="Lo R."/>
            <person name="Bansal N."/>
            <person name="Turner M.S."/>
        </authorList>
    </citation>
    <scope>NUCLEOTIDE SEQUENCE</scope>
    <source>
        <strain evidence="2">537</strain>
    </source>
</reference>